<evidence type="ECO:0000313" key="2">
    <source>
        <dbReference type="EMBL" id="AZQ73214.1"/>
    </source>
</evidence>
<name>A0A3Q9G180_STRLT</name>
<dbReference type="InterPro" id="IPR016181">
    <property type="entry name" value="Acyl_CoA_acyltransferase"/>
</dbReference>
<dbReference type="InterPro" id="IPR000182">
    <property type="entry name" value="GNAT_dom"/>
</dbReference>
<keyword evidence="2" id="KW-0808">Transferase</keyword>
<proteinExistence type="predicted"/>
<dbReference type="Proteomes" id="UP000267900">
    <property type="component" value="Chromosome"/>
</dbReference>
<feature type="domain" description="N-acetyltransferase" evidence="1">
    <location>
        <begin position="7"/>
        <end position="183"/>
    </location>
</feature>
<dbReference type="Pfam" id="PF00583">
    <property type="entry name" value="Acetyltransf_1"/>
    <property type="match status" value="2"/>
</dbReference>
<keyword evidence="3" id="KW-1185">Reference proteome</keyword>
<dbReference type="SUPFAM" id="SSF55729">
    <property type="entry name" value="Acyl-CoA N-acyltransferases (Nat)"/>
    <property type="match status" value="2"/>
</dbReference>
<dbReference type="EMBL" id="CP034587">
    <property type="protein sequence ID" value="AZQ73214.1"/>
    <property type="molecule type" value="Genomic_DNA"/>
</dbReference>
<protein>
    <submittedName>
        <fullName evidence="2">GNAT family N-acetyltransferase</fullName>
    </submittedName>
</protein>
<dbReference type="PANTHER" id="PTHR43072">
    <property type="entry name" value="N-ACETYLTRANSFERASE"/>
    <property type="match status" value="1"/>
</dbReference>
<dbReference type="Gene3D" id="3.40.630.30">
    <property type="match status" value="1"/>
</dbReference>
<feature type="domain" description="N-acetyltransferase" evidence="1">
    <location>
        <begin position="185"/>
        <end position="324"/>
    </location>
</feature>
<evidence type="ECO:0000259" key="1">
    <source>
        <dbReference type="PROSITE" id="PS51186"/>
    </source>
</evidence>
<dbReference type="PANTHER" id="PTHR43072:SF60">
    <property type="entry name" value="L-2,4-DIAMINOBUTYRIC ACID ACETYLTRANSFERASE"/>
    <property type="match status" value="1"/>
</dbReference>
<accession>A0A3Q9G180</accession>
<evidence type="ECO:0000313" key="3">
    <source>
        <dbReference type="Proteomes" id="UP000267900"/>
    </source>
</evidence>
<dbReference type="PROSITE" id="PS51186">
    <property type="entry name" value="GNAT"/>
    <property type="match status" value="2"/>
</dbReference>
<dbReference type="RefSeq" id="WP_126915730.1">
    <property type="nucleotide sequence ID" value="NZ_CP034587.1"/>
</dbReference>
<reference evidence="2 3" key="1">
    <citation type="submission" date="2018-12" db="EMBL/GenBank/DDBJ databases">
        <title>The whole draft genome of Streptomyce luteoverticillatus CGMCC 15060.</title>
        <authorList>
            <person name="Feng Z."/>
            <person name="Chen G."/>
            <person name="Zhang J."/>
            <person name="Zhu H."/>
            <person name="Yu X."/>
            <person name="Zhang W."/>
            <person name="Zhang X."/>
        </authorList>
    </citation>
    <scope>NUCLEOTIDE SEQUENCE [LARGE SCALE GENOMIC DNA]</scope>
    <source>
        <strain evidence="2 3">CGMCC 15060</strain>
    </source>
</reference>
<dbReference type="AlphaFoldDB" id="A0A3Q9G180"/>
<dbReference type="CDD" id="cd04301">
    <property type="entry name" value="NAT_SF"/>
    <property type="match status" value="1"/>
</dbReference>
<dbReference type="GO" id="GO:0016747">
    <property type="term" value="F:acyltransferase activity, transferring groups other than amino-acyl groups"/>
    <property type="evidence" value="ECO:0007669"/>
    <property type="project" value="InterPro"/>
</dbReference>
<dbReference type="OrthoDB" id="4119890at2"/>
<gene>
    <name evidence="2" type="ORF">EKH77_20130</name>
</gene>
<sequence>MSELLRLNDRPSESEIDGWHAVIASAHAHDLPAVPAPGRVETAGVLCVTDDDSRYVRLAVPGDGEYAGVVSLRLFNEGANRKTAWIEHLVVRPELRNRGIGTRLWQEVRAILEGERRGAVGAQIEIGGAGEKFALAHGFVCALPLVMYVQDVTEEAAAEEPVLPEGYRFVEWEGAVPEEFAGPFAAVRDAMSDSPWGDFEEERPRWDAERSRAFQQLVVDRGGEMLTVAAVAPDGSFAGYTELVRRSPEGARATQYGTAVAAGHRGLGLGRAVKLRMLRLVREGRMPVREIVTGVSDDNGPMRAVNKLLGYRPERSVGVFQARL</sequence>
<organism evidence="2 3">
    <name type="scientific">Streptomyces luteoverticillatus</name>
    <name type="common">Streptoverticillium luteoverticillatus</name>
    <dbReference type="NCBI Taxonomy" id="66425"/>
    <lineage>
        <taxon>Bacteria</taxon>
        <taxon>Bacillati</taxon>
        <taxon>Actinomycetota</taxon>
        <taxon>Actinomycetes</taxon>
        <taxon>Kitasatosporales</taxon>
        <taxon>Streptomycetaceae</taxon>
        <taxon>Streptomyces</taxon>
    </lineage>
</organism>